<evidence type="ECO:0000313" key="2">
    <source>
        <dbReference type="EMBL" id="ATM24842.1"/>
    </source>
</evidence>
<keyword evidence="3" id="KW-1185">Reference proteome</keyword>
<protein>
    <submittedName>
        <fullName evidence="2">Uncharacterized protein</fullName>
    </submittedName>
</protein>
<feature type="region of interest" description="Disordered" evidence="1">
    <location>
        <begin position="1"/>
        <end position="52"/>
    </location>
</feature>
<accession>A0A291W5M5</accession>
<dbReference type="AlphaFoldDB" id="A0A291W5M5"/>
<sequence>MQAVSAEELPTDGTTPSAPVVDENDTAPATPAEDAASMPVDDPEAAPIGARNFSSHLSGVKAGFQSRRWKDESYSQVLFTGCWAGTGSPGGRHYSTLVDLRHDISGQPDRSWGLKKYTNCFKGDNKTSNGQWSNLSNGNHFFQIKEIGGFDDSPYIQLGVKKVFVDTSKAD</sequence>
<dbReference type="Proteomes" id="UP000195880">
    <property type="component" value="Plasmid pMDJK44.2"/>
</dbReference>
<dbReference type="EMBL" id="CP023977">
    <property type="protein sequence ID" value="ATM24842.1"/>
    <property type="molecule type" value="Genomic_DNA"/>
</dbReference>
<dbReference type="RefSeq" id="WP_100112647.1">
    <property type="nucleotide sequence ID" value="NZ_CP023977.1"/>
</dbReference>
<evidence type="ECO:0000313" key="3">
    <source>
        <dbReference type="Proteomes" id="UP000195880"/>
    </source>
</evidence>
<name>A0A291W5M5_9ACTN</name>
<organism evidence="2 3">
    <name type="scientific">Streptomyces alboflavus</name>
    <dbReference type="NCBI Taxonomy" id="67267"/>
    <lineage>
        <taxon>Bacteria</taxon>
        <taxon>Bacillati</taxon>
        <taxon>Actinomycetota</taxon>
        <taxon>Actinomycetes</taxon>
        <taxon>Kitasatosporales</taxon>
        <taxon>Streptomycetaceae</taxon>
        <taxon>Streptomyces</taxon>
    </lineage>
</organism>
<dbReference type="KEGG" id="salf:SMD44_p20059"/>
<proteinExistence type="predicted"/>
<reference evidence="2 3" key="1">
    <citation type="submission" date="2017-10" db="EMBL/GenBank/DDBJ databases">
        <title>Streptomyces alboflavus Genome sequencing and assembly.</title>
        <authorList>
            <person name="Wang Y."/>
            <person name="Du B."/>
            <person name="Ding Y."/>
            <person name="Liu H."/>
            <person name="Hou Q."/>
            <person name="Liu K."/>
            <person name="Wang C."/>
            <person name="Yao L."/>
        </authorList>
    </citation>
    <scope>NUCLEOTIDE SEQUENCE [LARGE SCALE GENOMIC DNA]</scope>
    <source>
        <strain evidence="2 3">MDJK44</strain>
        <plasmid evidence="3">Plasmid pmdjk44.2</plasmid>
    </source>
</reference>
<feature type="compositionally biased region" description="Low complexity" evidence="1">
    <location>
        <begin position="26"/>
        <end position="36"/>
    </location>
</feature>
<keyword evidence="2" id="KW-0614">Plasmid</keyword>
<evidence type="ECO:0000256" key="1">
    <source>
        <dbReference type="SAM" id="MobiDB-lite"/>
    </source>
</evidence>
<dbReference type="OrthoDB" id="4331468at2"/>
<geneLocation type="plasmid" evidence="3">
    <name>pmdjk44.2</name>
</geneLocation>
<gene>
    <name evidence="2" type="ORF">SMD44_p20059</name>
</gene>